<keyword evidence="3" id="KW-1185">Reference proteome</keyword>
<dbReference type="Pfam" id="PF22893">
    <property type="entry name" value="ULD_2"/>
    <property type="match status" value="1"/>
</dbReference>
<evidence type="ECO:0000259" key="1">
    <source>
        <dbReference type="Pfam" id="PF22893"/>
    </source>
</evidence>
<feature type="non-terminal residue" evidence="2">
    <location>
        <position position="93"/>
    </location>
</feature>
<proteinExistence type="predicted"/>
<dbReference type="OrthoDB" id="3045089at2759"/>
<accession>A0A6A5V369</accession>
<sequence>MKIVQHEEAKSATASVKYGGIKDTTISFKDALGREFSFPHHLINTWSAMESVIKQAFRHSDSLQQHVLDGHYELIDETRRIILPLMWDTTIQP</sequence>
<dbReference type="InterPro" id="IPR054464">
    <property type="entry name" value="ULD_fung"/>
</dbReference>
<reference evidence="2" key="1">
    <citation type="journal article" date="2020" name="Stud. Mycol.">
        <title>101 Dothideomycetes genomes: a test case for predicting lifestyles and emergence of pathogens.</title>
        <authorList>
            <person name="Haridas S."/>
            <person name="Albert R."/>
            <person name="Binder M."/>
            <person name="Bloem J."/>
            <person name="Labutti K."/>
            <person name="Salamov A."/>
            <person name="Andreopoulos B."/>
            <person name="Baker S."/>
            <person name="Barry K."/>
            <person name="Bills G."/>
            <person name="Bluhm B."/>
            <person name="Cannon C."/>
            <person name="Castanera R."/>
            <person name="Culley D."/>
            <person name="Daum C."/>
            <person name="Ezra D."/>
            <person name="Gonzalez J."/>
            <person name="Henrissat B."/>
            <person name="Kuo A."/>
            <person name="Liang C."/>
            <person name="Lipzen A."/>
            <person name="Lutzoni F."/>
            <person name="Magnuson J."/>
            <person name="Mondo S."/>
            <person name="Nolan M."/>
            <person name="Ohm R."/>
            <person name="Pangilinan J."/>
            <person name="Park H.-J."/>
            <person name="Ramirez L."/>
            <person name="Alfaro M."/>
            <person name="Sun H."/>
            <person name="Tritt A."/>
            <person name="Yoshinaga Y."/>
            <person name="Zwiers L.-H."/>
            <person name="Turgeon B."/>
            <person name="Goodwin S."/>
            <person name="Spatafora J."/>
            <person name="Crous P."/>
            <person name="Grigoriev I."/>
        </authorList>
    </citation>
    <scope>NUCLEOTIDE SEQUENCE</scope>
    <source>
        <strain evidence="2">CBS 107.79</strain>
    </source>
</reference>
<feature type="domain" description="Ubiquitin-like" evidence="1">
    <location>
        <begin position="23"/>
        <end position="93"/>
    </location>
</feature>
<dbReference type="AlphaFoldDB" id="A0A6A5V369"/>
<evidence type="ECO:0000313" key="3">
    <source>
        <dbReference type="Proteomes" id="UP000800036"/>
    </source>
</evidence>
<dbReference type="Proteomes" id="UP000800036">
    <property type="component" value="Unassembled WGS sequence"/>
</dbReference>
<gene>
    <name evidence="2" type="ORF">BU23DRAFT_473915</name>
</gene>
<evidence type="ECO:0000313" key="2">
    <source>
        <dbReference type="EMBL" id="KAF1970482.1"/>
    </source>
</evidence>
<dbReference type="EMBL" id="ML976700">
    <property type="protein sequence ID" value="KAF1970482.1"/>
    <property type="molecule type" value="Genomic_DNA"/>
</dbReference>
<name>A0A6A5V369_9PLEO</name>
<protein>
    <recommendedName>
        <fullName evidence="1">Ubiquitin-like domain-containing protein</fullName>
    </recommendedName>
</protein>
<organism evidence="2 3">
    <name type="scientific">Bimuria novae-zelandiae CBS 107.79</name>
    <dbReference type="NCBI Taxonomy" id="1447943"/>
    <lineage>
        <taxon>Eukaryota</taxon>
        <taxon>Fungi</taxon>
        <taxon>Dikarya</taxon>
        <taxon>Ascomycota</taxon>
        <taxon>Pezizomycotina</taxon>
        <taxon>Dothideomycetes</taxon>
        <taxon>Pleosporomycetidae</taxon>
        <taxon>Pleosporales</taxon>
        <taxon>Massarineae</taxon>
        <taxon>Didymosphaeriaceae</taxon>
        <taxon>Bimuria</taxon>
    </lineage>
</organism>